<dbReference type="SUPFAM" id="SSF46689">
    <property type="entry name" value="Homeodomain-like"/>
    <property type="match status" value="1"/>
</dbReference>
<accession>A0ABQ2N1X8</accession>
<name>A0ABQ2N1X8_9MICO</name>
<dbReference type="Pfam" id="PF00440">
    <property type="entry name" value="TetR_N"/>
    <property type="match status" value="1"/>
</dbReference>
<dbReference type="InterPro" id="IPR009057">
    <property type="entry name" value="Homeodomain-like_sf"/>
</dbReference>
<feature type="DNA-binding region" description="H-T-H motif" evidence="2">
    <location>
        <begin position="39"/>
        <end position="58"/>
    </location>
</feature>
<comment type="caution">
    <text evidence="4">The sequence shown here is derived from an EMBL/GenBank/DDBJ whole genome shotgun (WGS) entry which is preliminary data.</text>
</comment>
<dbReference type="PANTHER" id="PTHR30055">
    <property type="entry name" value="HTH-TYPE TRANSCRIPTIONAL REGULATOR RUTR"/>
    <property type="match status" value="1"/>
</dbReference>
<dbReference type="Proteomes" id="UP000638043">
    <property type="component" value="Unassembled WGS sequence"/>
</dbReference>
<organism evidence="4 5">
    <name type="scientific">Microbacterium nanhaiense</name>
    <dbReference type="NCBI Taxonomy" id="1301026"/>
    <lineage>
        <taxon>Bacteria</taxon>
        <taxon>Bacillati</taxon>
        <taxon>Actinomycetota</taxon>
        <taxon>Actinomycetes</taxon>
        <taxon>Micrococcales</taxon>
        <taxon>Microbacteriaceae</taxon>
        <taxon>Microbacterium</taxon>
    </lineage>
</organism>
<evidence type="ECO:0000313" key="5">
    <source>
        <dbReference type="Proteomes" id="UP000638043"/>
    </source>
</evidence>
<sequence length="207" mass="22477">MNQNNAGSPRRRLPRAERHAQLLETARAFIKESGTDEFTLGRLALEADVAKPVVYDHFGDRSKVFVELYEEFEARQRSALLSSLSDDMSDLEQVCAIVARAYIDCWLTEGREMAGVVDALAGSPMLVRLRRDAEQAYVAMCRELLRPIVGPIDPARMQAVIGAGDALARDVLAGALDGDHARQVLTDVVVAMAVASDPLSPGAAAQK</sequence>
<dbReference type="RefSeq" id="WP_229661280.1">
    <property type="nucleotide sequence ID" value="NZ_BMMQ01000007.1"/>
</dbReference>
<reference evidence="5" key="1">
    <citation type="journal article" date="2019" name="Int. J. Syst. Evol. Microbiol.">
        <title>The Global Catalogue of Microorganisms (GCM) 10K type strain sequencing project: providing services to taxonomists for standard genome sequencing and annotation.</title>
        <authorList>
            <consortium name="The Broad Institute Genomics Platform"/>
            <consortium name="The Broad Institute Genome Sequencing Center for Infectious Disease"/>
            <person name="Wu L."/>
            <person name="Ma J."/>
        </authorList>
    </citation>
    <scope>NUCLEOTIDE SEQUENCE [LARGE SCALE GENOMIC DNA]</scope>
    <source>
        <strain evidence="5">CGMCC 4.7181</strain>
    </source>
</reference>
<evidence type="ECO:0000256" key="1">
    <source>
        <dbReference type="ARBA" id="ARBA00023125"/>
    </source>
</evidence>
<protein>
    <submittedName>
        <fullName evidence="4">TetR family transcriptional regulator</fullName>
    </submittedName>
</protein>
<dbReference type="InterPro" id="IPR050109">
    <property type="entry name" value="HTH-type_TetR-like_transc_reg"/>
</dbReference>
<evidence type="ECO:0000259" key="3">
    <source>
        <dbReference type="PROSITE" id="PS50977"/>
    </source>
</evidence>
<evidence type="ECO:0000256" key="2">
    <source>
        <dbReference type="PROSITE-ProRule" id="PRU00335"/>
    </source>
</evidence>
<dbReference type="EMBL" id="BMMQ01000007">
    <property type="protein sequence ID" value="GGO65521.1"/>
    <property type="molecule type" value="Genomic_DNA"/>
</dbReference>
<keyword evidence="1 2" id="KW-0238">DNA-binding</keyword>
<dbReference type="InterPro" id="IPR001647">
    <property type="entry name" value="HTH_TetR"/>
</dbReference>
<dbReference type="Gene3D" id="1.10.357.10">
    <property type="entry name" value="Tetracycline Repressor, domain 2"/>
    <property type="match status" value="1"/>
</dbReference>
<dbReference type="PROSITE" id="PS50977">
    <property type="entry name" value="HTH_TETR_2"/>
    <property type="match status" value="1"/>
</dbReference>
<proteinExistence type="predicted"/>
<evidence type="ECO:0000313" key="4">
    <source>
        <dbReference type="EMBL" id="GGO65521.1"/>
    </source>
</evidence>
<dbReference type="PANTHER" id="PTHR30055:SF223">
    <property type="entry name" value="HTH-TYPE TRANSCRIPTIONAL REGULATOR UIDR"/>
    <property type="match status" value="1"/>
</dbReference>
<keyword evidence="5" id="KW-1185">Reference proteome</keyword>
<gene>
    <name evidence="4" type="ORF">GCM10010910_22870</name>
</gene>
<feature type="domain" description="HTH tetR-type" evidence="3">
    <location>
        <begin position="16"/>
        <end position="76"/>
    </location>
</feature>